<keyword evidence="3" id="KW-0238">DNA-binding</keyword>
<evidence type="ECO:0000313" key="5">
    <source>
        <dbReference type="EMBL" id="QNE06785.1"/>
    </source>
</evidence>
<keyword evidence="2" id="KW-0680">Restriction system</keyword>
<keyword evidence="5" id="KW-0378">Hydrolase</keyword>
<dbReference type="Gene3D" id="3.90.220.20">
    <property type="entry name" value="DNA methylase specificity domains"/>
    <property type="match status" value="2"/>
</dbReference>
<dbReference type="InterPro" id="IPR052021">
    <property type="entry name" value="Type-I_RS_S_subunit"/>
</dbReference>
<evidence type="ECO:0000256" key="3">
    <source>
        <dbReference type="ARBA" id="ARBA00023125"/>
    </source>
</evidence>
<dbReference type="InterPro" id="IPR044946">
    <property type="entry name" value="Restrct_endonuc_typeI_TRD_sf"/>
</dbReference>
<evidence type="ECO:0000313" key="6">
    <source>
        <dbReference type="Proteomes" id="UP000515297"/>
    </source>
</evidence>
<keyword evidence="5" id="KW-0255">Endonuclease</keyword>
<gene>
    <name evidence="5" type="ORF">H4O24_14430</name>
</gene>
<evidence type="ECO:0000259" key="4">
    <source>
        <dbReference type="Pfam" id="PF01420"/>
    </source>
</evidence>
<dbReference type="EMBL" id="CP060052">
    <property type="protein sequence ID" value="QNE06785.1"/>
    <property type="molecule type" value="Genomic_DNA"/>
</dbReference>
<dbReference type="REBASE" id="439841">
    <property type="entry name" value="S.CmaOT19ORF14435P"/>
</dbReference>
<dbReference type="InterPro" id="IPR000055">
    <property type="entry name" value="Restrct_endonuc_typeI_TRD"/>
</dbReference>
<dbReference type="PANTHER" id="PTHR30408">
    <property type="entry name" value="TYPE-1 RESTRICTION ENZYME ECOKI SPECIFICITY PROTEIN"/>
    <property type="match status" value="1"/>
</dbReference>
<organism evidence="5 6">
    <name type="scientific">Croceicoccus marinus</name>
    <dbReference type="NCBI Taxonomy" id="450378"/>
    <lineage>
        <taxon>Bacteria</taxon>
        <taxon>Pseudomonadati</taxon>
        <taxon>Pseudomonadota</taxon>
        <taxon>Alphaproteobacteria</taxon>
        <taxon>Sphingomonadales</taxon>
        <taxon>Erythrobacteraceae</taxon>
        <taxon>Croceicoccus</taxon>
    </lineage>
</organism>
<dbReference type="PANTHER" id="PTHR30408:SF12">
    <property type="entry name" value="TYPE I RESTRICTION ENZYME MJAVIII SPECIFICITY SUBUNIT"/>
    <property type="match status" value="1"/>
</dbReference>
<dbReference type="GO" id="GO:0009307">
    <property type="term" value="P:DNA restriction-modification system"/>
    <property type="evidence" value="ECO:0007669"/>
    <property type="project" value="UniProtKB-KW"/>
</dbReference>
<sequence>MSFGRPYIMGTTGCIHDGWLVLKPGKIKVDPDYLYHLLGSAPVFAQFAKRATGTTVKNLNTQIVSETEIPLPDFSEQQRIAAILDEVHALCRLRRQSLSRLSDLGQAIFFEMFGNPVINPHDWPRVPLAQCVVNADDIRCGPFGTQLLKEEFTEAGVPLWGIKQVNKGFAIPTHEFVSEAKAKTLSNYDIVPGDIVMTRKGTIGNCAVYPHDFLPGIMHSDLLRLRLDRKVCDPVFLSDQLHWSADIERQIELISGGAIMKGINVGKLKQIRVLLPPMEMQDKYVERMRAAQTEKHRMLQHLGALESLFASLQHRAFRGEL</sequence>
<dbReference type="Proteomes" id="UP000515297">
    <property type="component" value="Chromosome"/>
</dbReference>
<feature type="domain" description="Type I restriction modification DNA specificity" evidence="4">
    <location>
        <begin position="21"/>
        <end position="97"/>
    </location>
</feature>
<keyword evidence="5" id="KW-0540">Nuclease</keyword>
<protein>
    <submittedName>
        <fullName evidence="5">Restriction endonuclease subunit S</fullName>
    </submittedName>
</protein>
<dbReference type="SUPFAM" id="SSF116734">
    <property type="entry name" value="DNA methylase specificity domain"/>
    <property type="match status" value="2"/>
</dbReference>
<proteinExistence type="inferred from homology"/>
<name>A0A7G6VYH0_9SPHN</name>
<dbReference type="AlphaFoldDB" id="A0A7G6VYH0"/>
<comment type="similarity">
    <text evidence="1">Belongs to the type-I restriction system S methylase family.</text>
</comment>
<dbReference type="Pfam" id="PF01420">
    <property type="entry name" value="Methylase_S"/>
    <property type="match status" value="2"/>
</dbReference>
<dbReference type="GO" id="GO:0003677">
    <property type="term" value="F:DNA binding"/>
    <property type="evidence" value="ECO:0007669"/>
    <property type="project" value="UniProtKB-KW"/>
</dbReference>
<dbReference type="GO" id="GO:0004519">
    <property type="term" value="F:endonuclease activity"/>
    <property type="evidence" value="ECO:0007669"/>
    <property type="project" value="UniProtKB-KW"/>
</dbReference>
<feature type="domain" description="Type I restriction modification DNA specificity" evidence="4">
    <location>
        <begin position="147"/>
        <end position="289"/>
    </location>
</feature>
<accession>A0A7G6VYH0</accession>
<evidence type="ECO:0000256" key="1">
    <source>
        <dbReference type="ARBA" id="ARBA00010923"/>
    </source>
</evidence>
<evidence type="ECO:0000256" key="2">
    <source>
        <dbReference type="ARBA" id="ARBA00022747"/>
    </source>
</evidence>
<reference evidence="5 6" key="1">
    <citation type="submission" date="2020-08" db="EMBL/GenBank/DDBJ databases">
        <authorList>
            <person name="Liu G."/>
            <person name="Sun C."/>
        </authorList>
    </citation>
    <scope>NUCLEOTIDE SEQUENCE [LARGE SCALE GENOMIC DNA]</scope>
    <source>
        <strain evidence="5 6">OT19</strain>
    </source>
</reference>